<reference evidence="1" key="1">
    <citation type="submission" date="2014-09" db="EMBL/GenBank/DDBJ databases">
        <authorList>
            <person name="Magalhaes I.L.F."/>
            <person name="Oliveira U."/>
            <person name="Santos F.R."/>
            <person name="Vidigal T.H.D.A."/>
            <person name="Brescovit A.D."/>
            <person name="Santos A.J."/>
        </authorList>
    </citation>
    <scope>NUCLEOTIDE SEQUENCE</scope>
    <source>
        <tissue evidence="1">Shoot tissue taken approximately 20 cm above the soil surface</tissue>
    </source>
</reference>
<name>A0A0A9GEU2_ARUDO</name>
<protein>
    <submittedName>
        <fullName evidence="1">Uncharacterized protein</fullName>
    </submittedName>
</protein>
<dbReference type="EMBL" id="GBRH01178728">
    <property type="protein sequence ID" value="JAE19168.1"/>
    <property type="molecule type" value="Transcribed_RNA"/>
</dbReference>
<proteinExistence type="predicted"/>
<organism evidence="1">
    <name type="scientific">Arundo donax</name>
    <name type="common">Giant reed</name>
    <name type="synonym">Donax arundinaceus</name>
    <dbReference type="NCBI Taxonomy" id="35708"/>
    <lineage>
        <taxon>Eukaryota</taxon>
        <taxon>Viridiplantae</taxon>
        <taxon>Streptophyta</taxon>
        <taxon>Embryophyta</taxon>
        <taxon>Tracheophyta</taxon>
        <taxon>Spermatophyta</taxon>
        <taxon>Magnoliopsida</taxon>
        <taxon>Liliopsida</taxon>
        <taxon>Poales</taxon>
        <taxon>Poaceae</taxon>
        <taxon>PACMAD clade</taxon>
        <taxon>Arundinoideae</taxon>
        <taxon>Arundineae</taxon>
        <taxon>Arundo</taxon>
    </lineage>
</organism>
<reference evidence="1" key="2">
    <citation type="journal article" date="2015" name="Data Brief">
        <title>Shoot transcriptome of the giant reed, Arundo donax.</title>
        <authorList>
            <person name="Barrero R.A."/>
            <person name="Guerrero F.D."/>
            <person name="Moolhuijzen P."/>
            <person name="Goolsby J.A."/>
            <person name="Tidwell J."/>
            <person name="Bellgard S.E."/>
            <person name="Bellgard M.I."/>
        </authorList>
    </citation>
    <scope>NUCLEOTIDE SEQUENCE</scope>
    <source>
        <tissue evidence="1">Shoot tissue taken approximately 20 cm above the soil surface</tissue>
    </source>
</reference>
<evidence type="ECO:0000313" key="1">
    <source>
        <dbReference type="EMBL" id="JAE19168.1"/>
    </source>
</evidence>
<dbReference type="AlphaFoldDB" id="A0A0A9GEU2"/>
<sequence>MVPSSVSTEKNSKRSVTALHENKNRVLLDYGGHENSTDVLVPPNPKELEMAARMGIFFTAANGMNAPSNSGSGCSRLSVAGAIPWWIANTLKIASTDPAAPRRWPIAPFVEENARPPDVAWSPKTDLIAFTSTASPRGVDVACAFK</sequence>
<accession>A0A0A9GEU2</accession>